<evidence type="ECO:0000256" key="1">
    <source>
        <dbReference type="ARBA" id="ARBA00004141"/>
    </source>
</evidence>
<dbReference type="PANTHER" id="PTHR33514">
    <property type="entry name" value="PROTEIN ABCI12, CHLOROPLASTIC"/>
    <property type="match status" value="1"/>
</dbReference>
<dbReference type="GO" id="GO:0005886">
    <property type="term" value="C:plasma membrane"/>
    <property type="evidence" value="ECO:0007669"/>
    <property type="project" value="TreeGrafter"/>
</dbReference>
<comment type="subcellular location">
    <subcellularLocation>
        <location evidence="1">Membrane</location>
        <topology evidence="1">Multi-pass membrane protein</topology>
    </subcellularLocation>
</comment>
<accession>A0A381P9N1</accession>
<reference evidence="6" key="1">
    <citation type="submission" date="2018-05" db="EMBL/GenBank/DDBJ databases">
        <authorList>
            <person name="Lanie J.A."/>
            <person name="Ng W.-L."/>
            <person name="Kazmierczak K.M."/>
            <person name="Andrzejewski T.M."/>
            <person name="Davidsen T.M."/>
            <person name="Wayne K.J."/>
            <person name="Tettelin H."/>
            <person name="Glass J.I."/>
            <person name="Rusch D."/>
            <person name="Podicherti R."/>
            <person name="Tsui H.-C.T."/>
            <person name="Winkler M.E."/>
        </authorList>
    </citation>
    <scope>NUCLEOTIDE SEQUENCE</scope>
</reference>
<dbReference type="InterPro" id="IPR003339">
    <property type="entry name" value="ABC/ECF_trnsptr_transmembrane"/>
</dbReference>
<organism evidence="6">
    <name type="scientific">marine metagenome</name>
    <dbReference type="NCBI Taxonomy" id="408172"/>
    <lineage>
        <taxon>unclassified sequences</taxon>
        <taxon>metagenomes</taxon>
        <taxon>ecological metagenomes</taxon>
    </lineage>
</organism>
<dbReference type="EMBL" id="UINC01000921">
    <property type="protein sequence ID" value="SUZ63651.1"/>
    <property type="molecule type" value="Genomic_DNA"/>
</dbReference>
<gene>
    <name evidence="6" type="ORF">METZ01_LOCUS16505</name>
</gene>
<evidence type="ECO:0000256" key="5">
    <source>
        <dbReference type="SAM" id="Phobius"/>
    </source>
</evidence>
<evidence type="ECO:0000256" key="4">
    <source>
        <dbReference type="ARBA" id="ARBA00023136"/>
    </source>
</evidence>
<keyword evidence="2 5" id="KW-0812">Transmembrane</keyword>
<dbReference type="Pfam" id="PF02361">
    <property type="entry name" value="CbiQ"/>
    <property type="match status" value="1"/>
</dbReference>
<keyword evidence="3 5" id="KW-1133">Transmembrane helix</keyword>
<keyword evidence="4 5" id="KW-0472">Membrane</keyword>
<protein>
    <recommendedName>
        <fullName evidence="7">Cobalt transport protein</fullName>
    </recommendedName>
</protein>
<feature type="transmembrane region" description="Helical" evidence="5">
    <location>
        <begin position="16"/>
        <end position="37"/>
    </location>
</feature>
<evidence type="ECO:0000256" key="2">
    <source>
        <dbReference type="ARBA" id="ARBA00022692"/>
    </source>
</evidence>
<evidence type="ECO:0008006" key="7">
    <source>
        <dbReference type="Google" id="ProtNLM"/>
    </source>
</evidence>
<dbReference type="AlphaFoldDB" id="A0A381P9N1"/>
<sequence length="227" mass="25736">MVYLFSLFSTETGTGYGLHFFAIILAGLFLRVSYVSVILRIRPIITFLPVMTAIYCLVSLVITPDPLIVIFQLALLALAKIVLMVVGTSIFLELVSSAELIDALRTLWFRLKLKWRPVEDLFQLFDLTLRFFPMVMEEVKALMGMEKALGIETSRSRWTQIKKVAEHLPTLVVICIHRAEQIGLAMEGRGYGKVLPRTVAWPVHFGLWDGIILMVALFFITGRTFIV</sequence>
<feature type="transmembrane region" description="Helical" evidence="5">
    <location>
        <begin position="68"/>
        <end position="95"/>
    </location>
</feature>
<proteinExistence type="predicted"/>
<name>A0A381P9N1_9ZZZZ</name>
<evidence type="ECO:0000313" key="6">
    <source>
        <dbReference type="EMBL" id="SUZ63651.1"/>
    </source>
</evidence>
<evidence type="ECO:0000256" key="3">
    <source>
        <dbReference type="ARBA" id="ARBA00022989"/>
    </source>
</evidence>
<dbReference type="PANTHER" id="PTHR33514:SF13">
    <property type="entry name" value="PROTEIN ABCI12, CHLOROPLASTIC"/>
    <property type="match status" value="1"/>
</dbReference>
<feature type="transmembrane region" description="Helical" evidence="5">
    <location>
        <begin position="199"/>
        <end position="220"/>
    </location>
</feature>
<feature type="transmembrane region" description="Helical" evidence="5">
    <location>
        <begin position="44"/>
        <end position="62"/>
    </location>
</feature>
<dbReference type="CDD" id="cd16914">
    <property type="entry name" value="EcfT"/>
    <property type="match status" value="1"/>
</dbReference>